<dbReference type="EMBL" id="WUUT01000001">
    <property type="protein sequence ID" value="MXR50140.1"/>
    <property type="molecule type" value="Genomic_DNA"/>
</dbReference>
<evidence type="ECO:0000256" key="1">
    <source>
        <dbReference type="ARBA" id="ARBA00001974"/>
    </source>
</evidence>
<dbReference type="AlphaFoldDB" id="A0A6B0T5G8"/>
<evidence type="ECO:0000256" key="3">
    <source>
        <dbReference type="ARBA" id="ARBA00022630"/>
    </source>
</evidence>
<keyword evidence="4" id="KW-0274">FAD</keyword>
<protein>
    <submittedName>
        <fullName evidence="7">NAD(P)-binding protein</fullName>
    </submittedName>
</protein>
<comment type="similarity">
    <text evidence="2">Belongs to the GMC oxidoreductase family.</text>
</comment>
<feature type="domain" description="Glucose-methanol-choline oxidoreductase N-terminal" evidence="5">
    <location>
        <begin position="83"/>
        <end position="106"/>
    </location>
</feature>
<dbReference type="PROSITE" id="PS00624">
    <property type="entry name" value="GMC_OXRED_2"/>
    <property type="match status" value="1"/>
</dbReference>
<dbReference type="RefSeq" id="WP_159762299.1">
    <property type="nucleotide sequence ID" value="NZ_WUUT01000001.1"/>
</dbReference>
<keyword evidence="3" id="KW-0285">Flavoprotein</keyword>
<dbReference type="InterPro" id="IPR007867">
    <property type="entry name" value="GMC_OxRtase_C"/>
</dbReference>
<dbReference type="OrthoDB" id="212451at2157"/>
<dbReference type="PROSITE" id="PS00623">
    <property type="entry name" value="GMC_OXRED_1"/>
    <property type="match status" value="1"/>
</dbReference>
<name>A0A6B0T5G8_9EURY</name>
<dbReference type="Gene3D" id="3.30.560.10">
    <property type="entry name" value="Glucose Oxidase, domain 3"/>
    <property type="match status" value="1"/>
</dbReference>
<evidence type="ECO:0000259" key="6">
    <source>
        <dbReference type="PROSITE" id="PS00624"/>
    </source>
</evidence>
<dbReference type="PIRSF" id="PIRSF000137">
    <property type="entry name" value="Alcohol_oxidase"/>
    <property type="match status" value="1"/>
</dbReference>
<dbReference type="PANTHER" id="PTHR11552:SF147">
    <property type="entry name" value="CHOLINE DEHYDROGENASE, MITOCHONDRIAL"/>
    <property type="match status" value="1"/>
</dbReference>
<keyword evidence="8" id="KW-1185">Reference proteome</keyword>
<dbReference type="GO" id="GO:0050660">
    <property type="term" value="F:flavin adenine dinucleotide binding"/>
    <property type="evidence" value="ECO:0007669"/>
    <property type="project" value="InterPro"/>
</dbReference>
<organism evidence="7 8">
    <name type="scientific">Halovenus carboxidivorans</name>
    <dbReference type="NCBI Taxonomy" id="2692199"/>
    <lineage>
        <taxon>Archaea</taxon>
        <taxon>Methanobacteriati</taxon>
        <taxon>Methanobacteriota</taxon>
        <taxon>Stenosarchaea group</taxon>
        <taxon>Halobacteria</taxon>
        <taxon>Halobacteriales</taxon>
        <taxon>Haloarculaceae</taxon>
        <taxon>Halovenus</taxon>
    </lineage>
</organism>
<evidence type="ECO:0000256" key="4">
    <source>
        <dbReference type="ARBA" id="ARBA00022827"/>
    </source>
</evidence>
<dbReference type="GO" id="GO:0016614">
    <property type="term" value="F:oxidoreductase activity, acting on CH-OH group of donors"/>
    <property type="evidence" value="ECO:0007669"/>
    <property type="project" value="InterPro"/>
</dbReference>
<dbReference type="PANTHER" id="PTHR11552">
    <property type="entry name" value="GLUCOSE-METHANOL-CHOLINE GMC OXIDOREDUCTASE"/>
    <property type="match status" value="1"/>
</dbReference>
<dbReference type="PROSITE" id="PS51257">
    <property type="entry name" value="PROKAR_LIPOPROTEIN"/>
    <property type="match status" value="1"/>
</dbReference>
<dbReference type="Pfam" id="PF00732">
    <property type="entry name" value="GMC_oxred_N"/>
    <property type="match status" value="1"/>
</dbReference>
<dbReference type="InterPro" id="IPR012132">
    <property type="entry name" value="GMC_OxRdtase"/>
</dbReference>
<feature type="domain" description="Glucose-methanol-choline oxidoreductase N-terminal" evidence="6">
    <location>
        <begin position="255"/>
        <end position="269"/>
    </location>
</feature>
<evidence type="ECO:0000313" key="7">
    <source>
        <dbReference type="EMBL" id="MXR50140.1"/>
    </source>
</evidence>
<comment type="cofactor">
    <cofactor evidence="1">
        <name>FAD</name>
        <dbReference type="ChEBI" id="CHEBI:57692"/>
    </cofactor>
</comment>
<dbReference type="SUPFAM" id="SSF51905">
    <property type="entry name" value="FAD/NAD(P)-binding domain"/>
    <property type="match status" value="1"/>
</dbReference>
<dbReference type="Gene3D" id="3.50.50.60">
    <property type="entry name" value="FAD/NAD(P)-binding domain"/>
    <property type="match status" value="1"/>
</dbReference>
<dbReference type="InterPro" id="IPR000172">
    <property type="entry name" value="GMC_OxRdtase_N"/>
</dbReference>
<dbReference type="Pfam" id="PF05199">
    <property type="entry name" value="GMC_oxred_C"/>
    <property type="match status" value="1"/>
</dbReference>
<sequence>MSSGKVAHDYVVVGAGSAGCAMAHRLTEAGADVLLLEAGQPDEKEEIHVPAMFPHLMKSEVDWDYSTTPQPEMNGRELYWPRGKTLGGSSSINAMIYIRGVPHDYDTWAERGNEGWGYDEMLPYFKKAEHFEPGESEYHGQGGPLNVASAADPHPVSEAMVDAAAEYGIPRNDDFNGAEQEGTGLYHVTQEDGQRCSAAKAYITPILDRDNLTVETGAQVTEIRFDGDQAVGVSYEQDGDRHEADADAEVIVSAGAVNSPQLLMLSGIGPAEHLRDHGVDVVADRPGVGQNLQDHLFGFVVYERTKGGEPAPTTNIGEAGGFTYADESAPAPDLQFHFAPVYYMEHGFANPEEGQGFSIGATQLRPESRGYVELASDDPHDDPIIDPQYFSEQTDLDVIVEGVKQAREIAQQDALEEWRGEEVWPGEDVQTDEEIEEHVRETAHTVYHPVGTCKMGDGEMAVVDDELRVHGVSDLRVVDASVMPTISSGNTNAPTIAIAEKAAELITEERAVTADD</sequence>
<comment type="caution">
    <text evidence="7">The sequence shown here is derived from an EMBL/GenBank/DDBJ whole genome shotgun (WGS) entry which is preliminary data.</text>
</comment>
<evidence type="ECO:0000313" key="8">
    <source>
        <dbReference type="Proteomes" id="UP000466535"/>
    </source>
</evidence>
<proteinExistence type="inferred from homology"/>
<evidence type="ECO:0000259" key="5">
    <source>
        <dbReference type="PROSITE" id="PS00623"/>
    </source>
</evidence>
<reference evidence="7 8" key="1">
    <citation type="submission" date="2019-12" db="EMBL/GenBank/DDBJ databases">
        <title>Isolation and characterization of three novel carbon monoxide-oxidizing members of Halobacteria from salione crusts and soils.</title>
        <authorList>
            <person name="Myers M.R."/>
            <person name="King G.M."/>
        </authorList>
    </citation>
    <scope>NUCLEOTIDE SEQUENCE [LARGE SCALE GENOMIC DNA]</scope>
    <source>
        <strain evidence="7 8">WSH3</strain>
    </source>
</reference>
<gene>
    <name evidence="7" type="ORF">GRX03_00755</name>
</gene>
<dbReference type="Proteomes" id="UP000466535">
    <property type="component" value="Unassembled WGS sequence"/>
</dbReference>
<dbReference type="SUPFAM" id="SSF54373">
    <property type="entry name" value="FAD-linked reductases, C-terminal domain"/>
    <property type="match status" value="1"/>
</dbReference>
<evidence type="ECO:0000256" key="2">
    <source>
        <dbReference type="ARBA" id="ARBA00010790"/>
    </source>
</evidence>
<accession>A0A6B0T5G8</accession>
<dbReference type="InterPro" id="IPR036188">
    <property type="entry name" value="FAD/NAD-bd_sf"/>
</dbReference>